<feature type="compositionally biased region" description="Basic and acidic residues" evidence="1">
    <location>
        <begin position="48"/>
        <end position="68"/>
    </location>
</feature>
<reference evidence="3" key="1">
    <citation type="submission" date="2021-01" db="EMBL/GenBank/DDBJ databases">
        <authorList>
            <person name="Lovell J.T."/>
            <person name="Bentley N."/>
            <person name="Bhattarai G."/>
            <person name="Jenkins J.W."/>
            <person name="Sreedasyam A."/>
            <person name="Alarcon Y."/>
            <person name="Bock C."/>
            <person name="Boston L."/>
            <person name="Carlson J."/>
            <person name="Cervantes K."/>
            <person name="Clermont K."/>
            <person name="Krom N."/>
            <person name="Kubenka K."/>
            <person name="Mamidi S."/>
            <person name="Mattison C."/>
            <person name="Monteros M."/>
            <person name="Pisani C."/>
            <person name="Plott C."/>
            <person name="Rajasekar S."/>
            <person name="Rhein H.S."/>
            <person name="Rohla C."/>
            <person name="Song M."/>
            <person name="Hilaire R.S."/>
            <person name="Shu S."/>
            <person name="Wells L."/>
            <person name="Wang X."/>
            <person name="Webber J."/>
            <person name="Heerema R.J."/>
            <person name="Klein P."/>
            <person name="Conner P."/>
            <person name="Grauke L."/>
            <person name="Grimwood J."/>
            <person name="Schmutz J."/>
            <person name="Randall J.J."/>
        </authorList>
    </citation>
    <scope>NUCLEOTIDE SEQUENCE</scope>
    <source>
        <tissue evidence="3">Leaf</tissue>
    </source>
</reference>
<dbReference type="AlphaFoldDB" id="A0A922JFH9"/>
<feature type="transmembrane region" description="Helical" evidence="2">
    <location>
        <begin position="94"/>
        <end position="111"/>
    </location>
</feature>
<name>A0A922JFH9_CARIL</name>
<comment type="caution">
    <text evidence="3">The sequence shown here is derived from an EMBL/GenBank/DDBJ whole genome shotgun (WGS) entry which is preliminary data.</text>
</comment>
<evidence type="ECO:0000313" key="3">
    <source>
        <dbReference type="EMBL" id="KAG6706671.1"/>
    </source>
</evidence>
<sequence length="139" mass="16060">MLRSYASREKQPALLKRGYSTFHFVRGWQFCLLNRHRPSTTAGFKHTLPGEREREREREIMGEDEGSKRQPGRNQGEREALHQRRRLPLSYKNMAIGGILITAAIVGYLYAKKRPELTTSRHVAKTVRASEPADNLSRK</sequence>
<keyword evidence="2" id="KW-0472">Membrane</keyword>
<evidence type="ECO:0000313" key="4">
    <source>
        <dbReference type="Proteomes" id="UP000811246"/>
    </source>
</evidence>
<accession>A0A922JFH9</accession>
<protein>
    <recommendedName>
        <fullName evidence="5">Transmembrane protein</fullName>
    </recommendedName>
</protein>
<feature type="region of interest" description="Disordered" evidence="1">
    <location>
        <begin position="39"/>
        <end position="85"/>
    </location>
</feature>
<evidence type="ECO:0000256" key="1">
    <source>
        <dbReference type="SAM" id="MobiDB-lite"/>
    </source>
</evidence>
<organism evidence="3 4">
    <name type="scientific">Carya illinoinensis</name>
    <name type="common">Pecan</name>
    <dbReference type="NCBI Taxonomy" id="32201"/>
    <lineage>
        <taxon>Eukaryota</taxon>
        <taxon>Viridiplantae</taxon>
        <taxon>Streptophyta</taxon>
        <taxon>Embryophyta</taxon>
        <taxon>Tracheophyta</taxon>
        <taxon>Spermatophyta</taxon>
        <taxon>Magnoliopsida</taxon>
        <taxon>eudicotyledons</taxon>
        <taxon>Gunneridae</taxon>
        <taxon>Pentapetalae</taxon>
        <taxon>rosids</taxon>
        <taxon>fabids</taxon>
        <taxon>Fagales</taxon>
        <taxon>Juglandaceae</taxon>
        <taxon>Carya</taxon>
    </lineage>
</organism>
<keyword evidence="2" id="KW-0812">Transmembrane</keyword>
<dbReference type="Proteomes" id="UP000811246">
    <property type="component" value="Chromosome 7"/>
</dbReference>
<proteinExistence type="predicted"/>
<evidence type="ECO:0000256" key="2">
    <source>
        <dbReference type="SAM" id="Phobius"/>
    </source>
</evidence>
<keyword evidence="2" id="KW-1133">Transmembrane helix</keyword>
<dbReference type="EMBL" id="CM031831">
    <property type="protein sequence ID" value="KAG6706671.1"/>
    <property type="molecule type" value="Genomic_DNA"/>
</dbReference>
<gene>
    <name evidence="3" type="ORF">I3842_07G232300</name>
</gene>
<evidence type="ECO:0008006" key="5">
    <source>
        <dbReference type="Google" id="ProtNLM"/>
    </source>
</evidence>